<accession>X7EFT0</accession>
<dbReference type="EMBL" id="JALZ01000008">
    <property type="protein sequence ID" value="ETX14745.1"/>
    <property type="molecule type" value="Genomic_DNA"/>
</dbReference>
<keyword evidence="3" id="KW-1185">Reference proteome</keyword>
<dbReference type="RefSeq" id="WP_037261547.1">
    <property type="nucleotide sequence ID" value="NZ_JALZ01000008.1"/>
</dbReference>
<reference evidence="2 3" key="1">
    <citation type="submission" date="2014-01" db="EMBL/GenBank/DDBJ databases">
        <title>Roseivivax halodurans JCM 10272 Genome Sequencing.</title>
        <authorList>
            <person name="Lai Q."/>
            <person name="Li G."/>
            <person name="Shao Z."/>
        </authorList>
    </citation>
    <scope>NUCLEOTIDE SEQUENCE [LARGE SCALE GENOMIC DNA]</scope>
    <source>
        <strain evidence="2 3">JCM 10272</strain>
    </source>
</reference>
<dbReference type="STRING" id="1449350.OCH239_20490"/>
<comment type="caution">
    <text evidence="2">The sequence shown here is derived from an EMBL/GenBank/DDBJ whole genome shotgun (WGS) entry which is preliminary data.</text>
</comment>
<feature type="domain" description="YjiS-like" evidence="1">
    <location>
        <begin position="17"/>
        <end position="53"/>
    </location>
</feature>
<dbReference type="eggNOG" id="COG5457">
    <property type="taxonomic scope" value="Bacteria"/>
</dbReference>
<dbReference type="Proteomes" id="UP000022447">
    <property type="component" value="Unassembled WGS sequence"/>
</dbReference>
<name>X7EFT0_9RHOB</name>
<dbReference type="AlphaFoldDB" id="X7EFT0"/>
<organism evidence="2 3">
    <name type="scientific">Roseivivax halodurans JCM 10272</name>
    <dbReference type="NCBI Taxonomy" id="1449350"/>
    <lineage>
        <taxon>Bacteria</taxon>
        <taxon>Pseudomonadati</taxon>
        <taxon>Pseudomonadota</taxon>
        <taxon>Alphaproteobacteria</taxon>
        <taxon>Rhodobacterales</taxon>
        <taxon>Roseobacteraceae</taxon>
        <taxon>Roseivivax</taxon>
    </lineage>
</organism>
<dbReference type="Pfam" id="PF06568">
    <property type="entry name" value="YjiS-like"/>
    <property type="match status" value="1"/>
</dbReference>
<gene>
    <name evidence="2" type="ORF">OCH239_20490</name>
</gene>
<sequence length="69" mass="8116">MKRDLALGAGRPARRSLLSRFRAYTAMRRQRTALGDLDDHALRDIGLSRAEARREARRPFWDVPDHWTR</sequence>
<dbReference type="InterPro" id="IPR009506">
    <property type="entry name" value="YjiS-like"/>
</dbReference>
<evidence type="ECO:0000313" key="2">
    <source>
        <dbReference type="EMBL" id="ETX14745.1"/>
    </source>
</evidence>
<protein>
    <recommendedName>
        <fullName evidence="1">YjiS-like domain-containing protein</fullName>
    </recommendedName>
</protein>
<evidence type="ECO:0000313" key="3">
    <source>
        <dbReference type="Proteomes" id="UP000022447"/>
    </source>
</evidence>
<proteinExistence type="predicted"/>
<evidence type="ECO:0000259" key="1">
    <source>
        <dbReference type="Pfam" id="PF06568"/>
    </source>
</evidence>
<dbReference type="OrthoDB" id="8096613at2"/>